<evidence type="ECO:0000256" key="1">
    <source>
        <dbReference type="ARBA" id="ARBA00022679"/>
    </source>
</evidence>
<dbReference type="EMBL" id="KN880540">
    <property type="protein sequence ID" value="KIY66900.1"/>
    <property type="molecule type" value="Genomic_DNA"/>
</dbReference>
<dbReference type="InterPro" id="IPR023213">
    <property type="entry name" value="CAT-like_dom_sf"/>
</dbReference>
<name>A0A0D7B9I5_9AGAR</name>
<dbReference type="Pfam" id="PF02458">
    <property type="entry name" value="Transferase"/>
    <property type="match status" value="1"/>
</dbReference>
<gene>
    <name evidence="2" type="ORF">CYLTODRAFT_422984</name>
</gene>
<organism evidence="2 3">
    <name type="scientific">Cylindrobasidium torrendii FP15055 ss-10</name>
    <dbReference type="NCBI Taxonomy" id="1314674"/>
    <lineage>
        <taxon>Eukaryota</taxon>
        <taxon>Fungi</taxon>
        <taxon>Dikarya</taxon>
        <taxon>Basidiomycota</taxon>
        <taxon>Agaricomycotina</taxon>
        <taxon>Agaricomycetes</taxon>
        <taxon>Agaricomycetidae</taxon>
        <taxon>Agaricales</taxon>
        <taxon>Marasmiineae</taxon>
        <taxon>Physalacriaceae</taxon>
        <taxon>Cylindrobasidium</taxon>
    </lineage>
</organism>
<accession>A0A0D7B9I5</accession>
<sequence>MPDKVIPIPIIEQGNPVKDIIIASCNVVKGRLDPDVLKAAMTELVSRWPVLGSRMAKNTKGLLELRLPESFSDARPPFVFTKKTTDAPCPYAAFSRSSDAQNPDTFDILSDFRDQNTPSMTPDLINGDDIPILHIHVNVYQDATCIGFHIPHAFADFLGIGIIFKAWVDLVNNVKNMDTVETPRLVASDPLATFGLKGYPKKRSEIAAFHKDTGCSVQFFNFPDAFRYYAALAWDIMSNEEQSRLVFIPQSVVERIRRNVMGGEEKVWVSENDVVTAMLAQLNLLQRPTSNKNLVLAFTANARGQIPQLKGPDVFLGNGLFSMSTKPQPIGDLQRQSVAEIARRIRTTITEQRSIDQIERAITLHREMAIRQSLPVFNKANESNFYTTSWAAARIGDLDFSGALCEGEQGGNVVYAGGLGVTPKHKQGRSRYSAIQSKVLPSDGLEGGYWCDVGARKEYWPVLEKAIKAWETI</sequence>
<dbReference type="Gene3D" id="3.30.559.10">
    <property type="entry name" value="Chloramphenicol acetyltransferase-like domain"/>
    <property type="match status" value="2"/>
</dbReference>
<dbReference type="STRING" id="1314674.A0A0D7B9I5"/>
<keyword evidence="3" id="KW-1185">Reference proteome</keyword>
<evidence type="ECO:0000313" key="2">
    <source>
        <dbReference type="EMBL" id="KIY66900.1"/>
    </source>
</evidence>
<evidence type="ECO:0000313" key="3">
    <source>
        <dbReference type="Proteomes" id="UP000054007"/>
    </source>
</evidence>
<dbReference type="PANTHER" id="PTHR31642">
    <property type="entry name" value="TRICHOTHECENE 3-O-ACETYLTRANSFERASE"/>
    <property type="match status" value="1"/>
</dbReference>
<reference evidence="2 3" key="1">
    <citation type="journal article" date="2015" name="Fungal Genet. Biol.">
        <title>Evolution of novel wood decay mechanisms in Agaricales revealed by the genome sequences of Fistulina hepatica and Cylindrobasidium torrendii.</title>
        <authorList>
            <person name="Floudas D."/>
            <person name="Held B.W."/>
            <person name="Riley R."/>
            <person name="Nagy L.G."/>
            <person name="Koehler G."/>
            <person name="Ransdell A.S."/>
            <person name="Younus H."/>
            <person name="Chow J."/>
            <person name="Chiniquy J."/>
            <person name="Lipzen A."/>
            <person name="Tritt A."/>
            <person name="Sun H."/>
            <person name="Haridas S."/>
            <person name="LaButti K."/>
            <person name="Ohm R.A."/>
            <person name="Kues U."/>
            <person name="Blanchette R.A."/>
            <person name="Grigoriev I.V."/>
            <person name="Minto R.E."/>
            <person name="Hibbett D.S."/>
        </authorList>
    </citation>
    <scope>NUCLEOTIDE SEQUENCE [LARGE SCALE GENOMIC DNA]</scope>
    <source>
        <strain evidence="2 3">FP15055 ss-10</strain>
    </source>
</reference>
<dbReference type="GO" id="GO:0016747">
    <property type="term" value="F:acyltransferase activity, transferring groups other than amino-acyl groups"/>
    <property type="evidence" value="ECO:0007669"/>
    <property type="project" value="TreeGrafter"/>
</dbReference>
<dbReference type="AlphaFoldDB" id="A0A0D7B9I5"/>
<dbReference type="OrthoDB" id="21502at2759"/>
<dbReference type="Proteomes" id="UP000054007">
    <property type="component" value="Unassembled WGS sequence"/>
</dbReference>
<keyword evidence="1" id="KW-0808">Transferase</keyword>
<protein>
    <submittedName>
        <fullName evidence="2">Uncharacterized protein</fullName>
    </submittedName>
</protein>
<proteinExistence type="predicted"/>
<dbReference type="InterPro" id="IPR050317">
    <property type="entry name" value="Plant_Fungal_Acyltransferase"/>
</dbReference>
<dbReference type="PANTHER" id="PTHR31642:SF310">
    <property type="entry name" value="FATTY ALCOHOL:CAFFEOYL-COA ACYLTRANSFERASE"/>
    <property type="match status" value="1"/>
</dbReference>